<evidence type="ECO:0000256" key="4">
    <source>
        <dbReference type="ARBA" id="ARBA00022827"/>
    </source>
</evidence>
<dbReference type="Gene3D" id="3.90.1200.10">
    <property type="match status" value="1"/>
</dbReference>
<dbReference type="InterPro" id="IPR036250">
    <property type="entry name" value="AcylCo_DH-like_C"/>
</dbReference>
<dbReference type="GeneID" id="20231175"/>
<name>V4AK29_LOTGI</name>
<dbReference type="InterPro" id="IPR041726">
    <property type="entry name" value="ACAD10_11_N"/>
</dbReference>
<dbReference type="InterPro" id="IPR002575">
    <property type="entry name" value="Aminoglycoside_PTrfase"/>
</dbReference>
<dbReference type="Pfam" id="PF01636">
    <property type="entry name" value="APH"/>
    <property type="match status" value="1"/>
</dbReference>
<dbReference type="Gene3D" id="3.30.200.20">
    <property type="entry name" value="Phosphorylase Kinase, domain 1"/>
    <property type="match status" value="1"/>
</dbReference>
<dbReference type="EMBL" id="KB201305">
    <property type="protein sequence ID" value="ESO97447.1"/>
    <property type="molecule type" value="Genomic_DNA"/>
</dbReference>
<dbReference type="AlphaFoldDB" id="V4AK29"/>
<evidence type="ECO:0000259" key="11">
    <source>
        <dbReference type="Pfam" id="PF02771"/>
    </source>
</evidence>
<dbReference type="InterPro" id="IPR006091">
    <property type="entry name" value="Acyl-CoA_Oxase/DH_mid-dom"/>
</dbReference>
<accession>V4AK29</accession>
<sequence length="1028" mass="114626">MSAQEKAPFKPKAVIFDMGGVILPTPAIAFKAFESNHNLPKGTIVKLIVKGGDNNAWLQFEEGKLNFDEFTEAFGKECSKEVGREIDASDLAKALTDISYVKPYENMLDAIRCIRAEGVKTALLTNNWFTNSTKTQSLVPLDKSLFNVIVESCREGIRKPDSRIFQTCLERLQVKPQEAVFLDDIGQNVKAARQLGINTIKVENVEQAIEDLESLTGYDLSSYIEGTETIPKHLQIPVDRLVQYLRTNLQLSSKEKPIIRCFKHGQSNPTYYVKYGDSELVLRKKPPGKLLPSAHAVDREYLVMKALGRHDVPVPEMLSFCDDESVIGTPFYLMKYISGDIYKDHLLTDLEPSKRSQYYKNMINVLCRIHKAGIDEAGLTSYGKSGQYVERNFKRWSKQYEASKTHDIPAMDKLMKWIGENLPKKELVTVVHGDFRLDNLVFAKGSADVLAVLDWELSTIGDPITDLSTCCLGYYLPPGFPMIPSMANIDFKTHGIPSMEQIVEQYCEEMNIPPIDNWHFYQAFTCFRFAAIVQGVYKRAMSGQGSSPESKFIGTFAEKLATRGFEIATQKSPSNSGASSRGTTQTRQYSTTNSKSVMSYISRPMSTNSHSHSAAQMPINVTGLSSRVQDLHSKVKEFIDKKVIPLEPDYLAHTQSQQKWQVWSKMEGLKAEAKAAGLWNLFLPKESDPDIKYGAGLTNVEYAFLCEQMGRCQLAPEVFNCSAPDTGNIEVLVKYGTEQQKQQWLNPLLEGKIRSCFGMTEPQVASSDATNIEASIRKDGNSYIINGHKWWTSGANDPRCKLCIFMGKTDLGLAKHKQQSMIIVPMDAPGVKILRPLLVFGYDDAPHGHAEVMFENVRVPADNILLGEGRGFEIAQGRLGPGRIHHCMRLIGHAERALDLMVARTKTRIAFGKPLAAQGTIQSDVAKSRMEIEQARLLVLKAAHMMDVYGNKVAAPEIAMIKVAVPNMAQTVIDRAIQAHGGAGVNSDFPLASFFTWARVLRLADGPDEVHLRSIAKMEYAKSVNSKL</sequence>
<dbReference type="KEGG" id="lgi:LOTGIDRAFT_115099"/>
<reference evidence="12 13" key="1">
    <citation type="journal article" date="2013" name="Nature">
        <title>Insights into bilaterian evolution from three spiralian genomes.</title>
        <authorList>
            <person name="Simakov O."/>
            <person name="Marletaz F."/>
            <person name="Cho S.J."/>
            <person name="Edsinger-Gonzales E."/>
            <person name="Havlak P."/>
            <person name="Hellsten U."/>
            <person name="Kuo D.H."/>
            <person name="Larsson T."/>
            <person name="Lv J."/>
            <person name="Arendt D."/>
            <person name="Savage R."/>
            <person name="Osoegawa K."/>
            <person name="de Jong P."/>
            <person name="Grimwood J."/>
            <person name="Chapman J.A."/>
            <person name="Shapiro H."/>
            <person name="Aerts A."/>
            <person name="Otillar R.P."/>
            <person name="Terry A.Y."/>
            <person name="Boore J.L."/>
            <person name="Grigoriev I.V."/>
            <person name="Lindberg D.R."/>
            <person name="Seaver E.C."/>
            <person name="Weisblat D.A."/>
            <person name="Putnam N.H."/>
            <person name="Rokhsar D.S."/>
        </authorList>
    </citation>
    <scope>NUCLEOTIDE SEQUENCE [LARGE SCALE GENOMIC DNA]</scope>
</reference>
<feature type="domain" description="Acyl-CoA oxidase/dehydrogenase middle" evidence="10">
    <location>
        <begin position="756"/>
        <end position="857"/>
    </location>
</feature>
<dbReference type="InterPro" id="IPR009100">
    <property type="entry name" value="AcylCoA_DH/oxidase_NM_dom_sf"/>
</dbReference>
<feature type="domain" description="Acyl-CoA dehydrogenase/oxidase N-terminal" evidence="11">
    <location>
        <begin position="629"/>
        <end position="752"/>
    </location>
</feature>
<dbReference type="FunFam" id="1.20.140.10:FF:000018">
    <property type="entry name" value="Acyl-CoA dehydrogenase family member 10"/>
    <property type="match status" value="1"/>
</dbReference>
<feature type="domain" description="Acyl-CoA dehydrogenase/oxidase C-terminal" evidence="8">
    <location>
        <begin position="869"/>
        <end position="1017"/>
    </location>
</feature>
<dbReference type="Gene3D" id="2.40.110.10">
    <property type="entry name" value="Butyryl-CoA Dehydrogenase, subunit A, domain 2"/>
    <property type="match status" value="1"/>
</dbReference>
<dbReference type="InterPro" id="IPR011009">
    <property type="entry name" value="Kinase-like_dom_sf"/>
</dbReference>
<dbReference type="FunFam" id="2.40.110.10:FF:000002">
    <property type="entry name" value="Acyl-CoA dehydrogenase fadE12"/>
    <property type="match status" value="1"/>
</dbReference>
<dbReference type="Proteomes" id="UP000030746">
    <property type="component" value="Unassembled WGS sequence"/>
</dbReference>
<dbReference type="SUPFAM" id="SSF56784">
    <property type="entry name" value="HAD-like"/>
    <property type="match status" value="1"/>
</dbReference>
<dbReference type="SFLD" id="SFLDG01129">
    <property type="entry name" value="C1.5:_HAD__Beta-PGM__Phosphata"/>
    <property type="match status" value="1"/>
</dbReference>
<feature type="domain" description="Aminoglycoside phosphotransferase" evidence="9">
    <location>
        <begin position="262"/>
        <end position="472"/>
    </location>
</feature>
<dbReference type="InterPro" id="IPR023198">
    <property type="entry name" value="PGP-like_dom2"/>
</dbReference>
<evidence type="ECO:0000313" key="12">
    <source>
        <dbReference type="EMBL" id="ESO97447.1"/>
    </source>
</evidence>
<keyword evidence="4" id="KW-0274">FAD</keyword>
<dbReference type="GO" id="GO:0016627">
    <property type="term" value="F:oxidoreductase activity, acting on the CH-CH group of donors"/>
    <property type="evidence" value="ECO:0007669"/>
    <property type="project" value="InterPro"/>
</dbReference>
<dbReference type="PANTHER" id="PTHR47829">
    <property type="entry name" value="HYDROLASE, PUTATIVE (AFU_ORTHOLOGUE AFUA_1G12880)-RELATED"/>
    <property type="match status" value="1"/>
</dbReference>
<dbReference type="CTD" id="20231175"/>
<evidence type="ECO:0000256" key="3">
    <source>
        <dbReference type="ARBA" id="ARBA00022630"/>
    </source>
</evidence>
<comment type="similarity">
    <text evidence="2">Belongs to the acyl-CoA dehydrogenase family.</text>
</comment>
<organism evidence="12 13">
    <name type="scientific">Lottia gigantea</name>
    <name type="common">Giant owl limpet</name>
    <dbReference type="NCBI Taxonomy" id="225164"/>
    <lineage>
        <taxon>Eukaryota</taxon>
        <taxon>Metazoa</taxon>
        <taxon>Spiralia</taxon>
        <taxon>Lophotrochozoa</taxon>
        <taxon>Mollusca</taxon>
        <taxon>Gastropoda</taxon>
        <taxon>Patellogastropoda</taxon>
        <taxon>Lottioidea</taxon>
        <taxon>Lottiidae</taxon>
        <taxon>Lottia</taxon>
    </lineage>
</organism>
<dbReference type="NCBIfam" id="TIGR02247">
    <property type="entry name" value="HAD-1A3-hyp"/>
    <property type="match status" value="1"/>
</dbReference>
<dbReference type="PRINTS" id="PR00413">
    <property type="entry name" value="HADHALOGNASE"/>
</dbReference>
<dbReference type="Gene3D" id="1.10.540.10">
    <property type="entry name" value="Acyl-CoA dehydrogenase/oxidase, N-terminal domain"/>
    <property type="match status" value="1"/>
</dbReference>
<keyword evidence="13" id="KW-1185">Reference proteome</keyword>
<gene>
    <name evidence="12" type="ORF">LOTGIDRAFT_115099</name>
</gene>
<dbReference type="Gene3D" id="1.20.140.10">
    <property type="entry name" value="Butyryl-CoA Dehydrogenase, subunit A, domain 3"/>
    <property type="match status" value="1"/>
</dbReference>
<dbReference type="Pfam" id="PF00441">
    <property type="entry name" value="Acyl-CoA_dh_1"/>
    <property type="match status" value="1"/>
</dbReference>
<dbReference type="CDD" id="cd05154">
    <property type="entry name" value="ACAD10_11_N-like"/>
    <property type="match status" value="1"/>
</dbReference>
<evidence type="ECO:0000256" key="2">
    <source>
        <dbReference type="ARBA" id="ARBA00009347"/>
    </source>
</evidence>
<dbReference type="InterPro" id="IPR009075">
    <property type="entry name" value="AcylCo_DH/oxidase_C"/>
</dbReference>
<dbReference type="RefSeq" id="XP_009052034.1">
    <property type="nucleotide sequence ID" value="XM_009053786.1"/>
</dbReference>
<feature type="region of interest" description="Disordered" evidence="7">
    <location>
        <begin position="567"/>
        <end position="594"/>
    </location>
</feature>
<feature type="compositionally biased region" description="Polar residues" evidence="7">
    <location>
        <begin position="569"/>
        <end position="594"/>
    </location>
</feature>
<dbReference type="InterPro" id="IPR052898">
    <property type="entry name" value="ACAD10-like"/>
</dbReference>
<keyword evidence="6" id="KW-0560">Oxidoreductase</keyword>
<dbReference type="InterPro" id="IPR023214">
    <property type="entry name" value="HAD_sf"/>
</dbReference>
<dbReference type="InterPro" id="IPR046373">
    <property type="entry name" value="Acyl-CoA_Oxase/DH_mid-dom_sf"/>
</dbReference>
<evidence type="ECO:0000259" key="8">
    <source>
        <dbReference type="Pfam" id="PF00441"/>
    </source>
</evidence>
<dbReference type="OMA" id="AIAMIKI"/>
<dbReference type="CDD" id="cd02603">
    <property type="entry name" value="HAD_sEH-N_like"/>
    <property type="match status" value="1"/>
</dbReference>
<evidence type="ECO:0000256" key="6">
    <source>
        <dbReference type="ARBA" id="ARBA00023002"/>
    </source>
</evidence>
<evidence type="ECO:0000313" key="13">
    <source>
        <dbReference type="Proteomes" id="UP000030746"/>
    </source>
</evidence>
<proteinExistence type="inferred from homology"/>
<dbReference type="InterPro" id="IPR011945">
    <property type="entry name" value="HAD-SF_ppase_IA/epoxid_hydro_N"/>
</dbReference>
<comment type="cofactor">
    <cofactor evidence="1">
        <name>FAD</name>
        <dbReference type="ChEBI" id="CHEBI:57692"/>
    </cofactor>
</comment>
<dbReference type="PANTHER" id="PTHR47829:SF3">
    <property type="entry name" value="AMINOGLYCOSIDE PHOSPHOTRANSFERASE DOMAIN-CONTAINING PROTEIN"/>
    <property type="match status" value="1"/>
</dbReference>
<dbReference type="InterPro" id="IPR037069">
    <property type="entry name" value="AcylCoA_DH/ox_N_sf"/>
</dbReference>
<protein>
    <recommendedName>
        <fullName evidence="14">Acyl-CoA dehydrogenase family member 10</fullName>
    </recommendedName>
</protein>
<dbReference type="InterPro" id="IPR013786">
    <property type="entry name" value="AcylCoA_DH/ox_N"/>
</dbReference>
<dbReference type="HOGENOM" id="CLU_007526_2_0_1"/>
<dbReference type="NCBIfam" id="TIGR01509">
    <property type="entry name" value="HAD-SF-IA-v3"/>
    <property type="match status" value="1"/>
</dbReference>
<dbReference type="Pfam" id="PF02771">
    <property type="entry name" value="Acyl-CoA_dh_N"/>
    <property type="match status" value="1"/>
</dbReference>
<dbReference type="SUPFAM" id="SSF47203">
    <property type="entry name" value="Acyl-CoA dehydrogenase C-terminal domain-like"/>
    <property type="match status" value="1"/>
</dbReference>
<dbReference type="Pfam" id="PF00702">
    <property type="entry name" value="Hydrolase"/>
    <property type="match status" value="1"/>
</dbReference>
<keyword evidence="5" id="KW-0007">Acetylation</keyword>
<dbReference type="STRING" id="225164.V4AK29"/>
<evidence type="ECO:0000259" key="10">
    <source>
        <dbReference type="Pfam" id="PF02770"/>
    </source>
</evidence>
<dbReference type="SUPFAM" id="SSF56112">
    <property type="entry name" value="Protein kinase-like (PK-like)"/>
    <property type="match status" value="1"/>
</dbReference>
<dbReference type="InterPro" id="IPR006439">
    <property type="entry name" value="HAD-SF_hydro_IA"/>
</dbReference>
<evidence type="ECO:0000259" key="9">
    <source>
        <dbReference type="Pfam" id="PF01636"/>
    </source>
</evidence>
<dbReference type="GO" id="GO:0050660">
    <property type="term" value="F:flavin adenine dinucleotide binding"/>
    <property type="evidence" value="ECO:0007669"/>
    <property type="project" value="InterPro"/>
</dbReference>
<dbReference type="Pfam" id="PF02770">
    <property type="entry name" value="Acyl-CoA_dh_M"/>
    <property type="match status" value="1"/>
</dbReference>
<dbReference type="OrthoDB" id="434771at2759"/>
<dbReference type="InterPro" id="IPR036412">
    <property type="entry name" value="HAD-like_sf"/>
</dbReference>
<dbReference type="SFLD" id="SFLDS00003">
    <property type="entry name" value="Haloacid_Dehalogenase"/>
    <property type="match status" value="1"/>
</dbReference>
<evidence type="ECO:0000256" key="1">
    <source>
        <dbReference type="ARBA" id="ARBA00001974"/>
    </source>
</evidence>
<evidence type="ECO:0008006" key="14">
    <source>
        <dbReference type="Google" id="ProtNLM"/>
    </source>
</evidence>
<evidence type="ECO:0000256" key="7">
    <source>
        <dbReference type="SAM" id="MobiDB-lite"/>
    </source>
</evidence>
<keyword evidence="3" id="KW-0285">Flavoprotein</keyword>
<dbReference type="SUPFAM" id="SSF56645">
    <property type="entry name" value="Acyl-CoA dehydrogenase NM domain-like"/>
    <property type="match status" value="1"/>
</dbReference>
<dbReference type="Gene3D" id="3.40.50.1000">
    <property type="entry name" value="HAD superfamily/HAD-like"/>
    <property type="match status" value="1"/>
</dbReference>
<evidence type="ECO:0000256" key="5">
    <source>
        <dbReference type="ARBA" id="ARBA00022990"/>
    </source>
</evidence>
<dbReference type="Gene3D" id="1.10.150.240">
    <property type="entry name" value="Putative phosphatase, domain 2"/>
    <property type="match status" value="1"/>
</dbReference>